<feature type="transmembrane region" description="Helical" evidence="9">
    <location>
        <begin position="423"/>
        <end position="443"/>
    </location>
</feature>
<dbReference type="InterPro" id="IPR006068">
    <property type="entry name" value="ATPase_P-typ_cation-transptr_C"/>
</dbReference>
<dbReference type="InterPro" id="IPR023298">
    <property type="entry name" value="ATPase_P-typ_TM_dom_sf"/>
</dbReference>
<evidence type="ECO:0000256" key="6">
    <source>
        <dbReference type="ARBA" id="ARBA00022989"/>
    </source>
</evidence>
<protein>
    <submittedName>
        <fullName evidence="12">Cation-transporting P-type ATPase C-terminal domain-containing protein</fullName>
    </submittedName>
</protein>
<dbReference type="NCBIfam" id="TIGR01494">
    <property type="entry name" value="ATPase_P-type"/>
    <property type="match status" value="1"/>
</dbReference>
<dbReference type="PRINTS" id="PR00120">
    <property type="entry name" value="HATPASE"/>
</dbReference>
<dbReference type="GO" id="GO:0036376">
    <property type="term" value="P:sodium ion export across plasma membrane"/>
    <property type="evidence" value="ECO:0007669"/>
    <property type="project" value="TreeGrafter"/>
</dbReference>
<dbReference type="GO" id="GO:0016887">
    <property type="term" value="F:ATP hydrolysis activity"/>
    <property type="evidence" value="ECO:0007669"/>
    <property type="project" value="InterPro"/>
</dbReference>
<feature type="domain" description="Cation-transporting P-type ATPase C-terminal" evidence="10">
    <location>
        <begin position="446"/>
        <end position="654"/>
    </location>
</feature>
<accession>A0A914USX7</accession>
<dbReference type="PRINTS" id="PR00119">
    <property type="entry name" value="CATATPASE"/>
</dbReference>
<dbReference type="GO" id="GO:0006883">
    <property type="term" value="P:intracellular sodium ion homeostasis"/>
    <property type="evidence" value="ECO:0007669"/>
    <property type="project" value="TreeGrafter"/>
</dbReference>
<keyword evidence="2 9" id="KW-0812">Transmembrane</keyword>
<keyword evidence="5" id="KW-1278">Translocase</keyword>
<organism evidence="11 12">
    <name type="scientific">Plectus sambesii</name>
    <dbReference type="NCBI Taxonomy" id="2011161"/>
    <lineage>
        <taxon>Eukaryota</taxon>
        <taxon>Metazoa</taxon>
        <taxon>Ecdysozoa</taxon>
        <taxon>Nematoda</taxon>
        <taxon>Chromadorea</taxon>
        <taxon>Plectida</taxon>
        <taxon>Plectina</taxon>
        <taxon>Plectoidea</taxon>
        <taxon>Plectidae</taxon>
        <taxon>Plectus</taxon>
    </lineage>
</organism>
<keyword evidence="11" id="KW-1185">Reference proteome</keyword>
<dbReference type="Pfam" id="PF00689">
    <property type="entry name" value="Cation_ATPase_C"/>
    <property type="match status" value="1"/>
</dbReference>
<feature type="compositionally biased region" description="Basic residues" evidence="8">
    <location>
        <begin position="65"/>
        <end position="83"/>
    </location>
</feature>
<feature type="region of interest" description="Disordered" evidence="8">
    <location>
        <begin position="1"/>
        <end position="101"/>
    </location>
</feature>
<dbReference type="PANTHER" id="PTHR43294">
    <property type="entry name" value="SODIUM/POTASSIUM-TRANSPORTING ATPASE SUBUNIT ALPHA"/>
    <property type="match status" value="1"/>
</dbReference>
<evidence type="ECO:0000256" key="3">
    <source>
        <dbReference type="ARBA" id="ARBA00022741"/>
    </source>
</evidence>
<dbReference type="InterPro" id="IPR023299">
    <property type="entry name" value="ATPase_P-typ_cyto_dom_N"/>
</dbReference>
<keyword evidence="6 9" id="KW-1133">Transmembrane helix</keyword>
<dbReference type="InterPro" id="IPR001757">
    <property type="entry name" value="P_typ_ATPase"/>
</dbReference>
<dbReference type="Pfam" id="PF13246">
    <property type="entry name" value="Cation_ATPase"/>
    <property type="match status" value="1"/>
</dbReference>
<dbReference type="InterPro" id="IPR036412">
    <property type="entry name" value="HAD-like_sf"/>
</dbReference>
<dbReference type="SUPFAM" id="SSF56784">
    <property type="entry name" value="HAD-like"/>
    <property type="match status" value="1"/>
</dbReference>
<dbReference type="Gene3D" id="1.20.1110.10">
    <property type="entry name" value="Calcium-transporting ATPase, transmembrane domain"/>
    <property type="match status" value="1"/>
</dbReference>
<evidence type="ECO:0000313" key="11">
    <source>
        <dbReference type="Proteomes" id="UP000887566"/>
    </source>
</evidence>
<evidence type="ECO:0000256" key="7">
    <source>
        <dbReference type="ARBA" id="ARBA00023136"/>
    </source>
</evidence>
<dbReference type="SUPFAM" id="SSF81665">
    <property type="entry name" value="Calcium ATPase, transmembrane domain M"/>
    <property type="match status" value="1"/>
</dbReference>
<keyword evidence="7 9" id="KW-0472">Membrane</keyword>
<dbReference type="Pfam" id="PF08282">
    <property type="entry name" value="Hydrolase_3"/>
    <property type="match status" value="1"/>
</dbReference>
<evidence type="ECO:0000256" key="4">
    <source>
        <dbReference type="ARBA" id="ARBA00022840"/>
    </source>
</evidence>
<proteinExistence type="predicted"/>
<dbReference type="FunFam" id="3.40.50.1000:FF:000083">
    <property type="entry name" value="Sodium/potassium-transporting ATPase subunit alpha"/>
    <property type="match status" value="1"/>
</dbReference>
<dbReference type="InterPro" id="IPR050510">
    <property type="entry name" value="Cation_transp_ATPase_P-type"/>
</dbReference>
<comment type="subcellular location">
    <subcellularLocation>
        <location evidence="1">Membrane</location>
        <topology evidence="1">Multi-pass membrane protein</topology>
    </subcellularLocation>
</comment>
<evidence type="ECO:0000256" key="5">
    <source>
        <dbReference type="ARBA" id="ARBA00022967"/>
    </source>
</evidence>
<evidence type="ECO:0000256" key="1">
    <source>
        <dbReference type="ARBA" id="ARBA00004141"/>
    </source>
</evidence>
<keyword evidence="4" id="KW-0067">ATP-binding</keyword>
<feature type="transmembrane region" description="Helical" evidence="9">
    <location>
        <begin position="492"/>
        <end position="520"/>
    </location>
</feature>
<evidence type="ECO:0000256" key="2">
    <source>
        <dbReference type="ARBA" id="ARBA00022692"/>
    </source>
</evidence>
<dbReference type="InterPro" id="IPR023214">
    <property type="entry name" value="HAD_sf"/>
</dbReference>
<dbReference type="Gene3D" id="3.40.50.1000">
    <property type="entry name" value="HAD superfamily/HAD-like"/>
    <property type="match status" value="1"/>
</dbReference>
<feature type="transmembrane region" description="Helical" evidence="9">
    <location>
        <begin position="595"/>
        <end position="616"/>
    </location>
</feature>
<dbReference type="GO" id="GO:1902600">
    <property type="term" value="P:proton transmembrane transport"/>
    <property type="evidence" value="ECO:0007669"/>
    <property type="project" value="TreeGrafter"/>
</dbReference>
<evidence type="ECO:0000313" key="12">
    <source>
        <dbReference type="WBParaSite" id="PSAMB.scaffold1211size34264.g11637.t1"/>
    </source>
</evidence>
<dbReference type="WBParaSite" id="PSAMB.scaffold1211size34264.g11637.t1">
    <property type="protein sequence ID" value="PSAMB.scaffold1211size34264.g11637.t1"/>
    <property type="gene ID" value="PSAMB.scaffold1211size34264.g11637"/>
</dbReference>
<dbReference type="SUPFAM" id="SSF81660">
    <property type="entry name" value="Metal cation-transporting ATPase, ATP-binding domain N"/>
    <property type="match status" value="1"/>
</dbReference>
<dbReference type="AlphaFoldDB" id="A0A914USX7"/>
<evidence type="ECO:0000256" key="9">
    <source>
        <dbReference type="SAM" id="Phobius"/>
    </source>
</evidence>
<dbReference type="GO" id="GO:1990573">
    <property type="term" value="P:potassium ion import across plasma membrane"/>
    <property type="evidence" value="ECO:0007669"/>
    <property type="project" value="TreeGrafter"/>
</dbReference>
<dbReference type="Proteomes" id="UP000887566">
    <property type="component" value="Unplaced"/>
</dbReference>
<name>A0A914USX7_9BILA</name>
<evidence type="ECO:0000256" key="8">
    <source>
        <dbReference type="SAM" id="MobiDB-lite"/>
    </source>
</evidence>
<feature type="compositionally biased region" description="Basic and acidic residues" evidence="8">
    <location>
        <begin position="1"/>
        <end position="24"/>
    </location>
</feature>
<sequence length="669" mass="75370">VKRDAKKSGRSGKDGGKDQFEESQPKALSEDEEKPKKRKKSDSSTSSSSSSLSDSSDNKKEKSKKEKKKKEKSKKEKSKKGGRKQTQQMSMETSTHKHFSGSPSEVALLRYAAHLVDLKFMRSQYETVFEIPFNSLRKWHLVIAKLPDEGKKGKASFIVMMKGAVEKLIEMCSTYALNGEEEEIDDEFRSDCDEMNYHFGSEGRRVISFVYKKFEARADTKFTQEEENYPLEDLCFLGMAAIMDPPRDDTAKAIKACKTAGIKVFMVTGDHPITASAIARQIGLIGKADEVKHSHRKIHMNVTEEEDNDSAIVHGETLLDLNDEQWDELLSKRDIVFARTTPELKLLIVEQCQKRGEIVAATGDGVNDAPALKRANIGIAMGGVGSEVAKQAASIVLMDDDFSSIVRGIEEGRRLYDNLKKTIAYTLAHWLPEIFPVIMYFAFGFPQALTALQILSIDLLSELPPAVSLAYEGSEKDIMKKPPRKLTSRLVGWSLLGYAYIIAGGIITIGCMLAYLYVYWSHGIAPGDLFFSVNSDHWKNGAKNFTSNGVTFGEKQQLIIMAEARAAYHITLVMSQVYHLWTCTTRRQSFFRQGITNYVSVFAIIIEILLVNLFAYTPGVQEIMGTSAPPYQIWFFSIGVGIVLWVYNETRKYFIRHYPKNKFVRVVKW</sequence>
<dbReference type="PANTHER" id="PTHR43294:SF5">
    <property type="entry name" value="CATION-TRANSPORTING P-TYPE ATPASE N-TERMINAL DOMAIN-CONTAINING PROTEIN"/>
    <property type="match status" value="1"/>
</dbReference>
<reference evidence="12" key="1">
    <citation type="submission" date="2022-11" db="UniProtKB">
        <authorList>
            <consortium name="WormBaseParasite"/>
        </authorList>
    </citation>
    <scope>IDENTIFICATION</scope>
</reference>
<dbReference type="GO" id="GO:0005886">
    <property type="term" value="C:plasma membrane"/>
    <property type="evidence" value="ECO:0007669"/>
    <property type="project" value="TreeGrafter"/>
</dbReference>
<dbReference type="Gene3D" id="3.40.1110.10">
    <property type="entry name" value="Calcium-transporting ATPase, cytoplasmic domain N"/>
    <property type="match status" value="1"/>
</dbReference>
<dbReference type="GO" id="GO:0030007">
    <property type="term" value="P:intracellular potassium ion homeostasis"/>
    <property type="evidence" value="ECO:0007669"/>
    <property type="project" value="TreeGrafter"/>
</dbReference>
<keyword evidence="3" id="KW-0547">Nucleotide-binding</keyword>
<feature type="transmembrane region" description="Helical" evidence="9">
    <location>
        <begin position="628"/>
        <end position="647"/>
    </location>
</feature>
<evidence type="ECO:0000259" key="10">
    <source>
        <dbReference type="Pfam" id="PF00689"/>
    </source>
</evidence>
<dbReference type="GO" id="GO:0005524">
    <property type="term" value="F:ATP binding"/>
    <property type="evidence" value="ECO:0007669"/>
    <property type="project" value="UniProtKB-KW"/>
</dbReference>
<dbReference type="GO" id="GO:0005391">
    <property type="term" value="F:P-type sodium:potassium-exchanging transporter activity"/>
    <property type="evidence" value="ECO:0007669"/>
    <property type="project" value="TreeGrafter"/>
</dbReference>
<feature type="compositionally biased region" description="Polar residues" evidence="8">
    <location>
        <begin position="84"/>
        <end position="93"/>
    </location>
</feature>
<feature type="compositionally biased region" description="Low complexity" evidence="8">
    <location>
        <begin position="43"/>
        <end position="55"/>
    </location>
</feature>
<dbReference type="FunFam" id="1.20.1110.10:FF:000064">
    <property type="entry name" value="Cation transporting ATPase"/>
    <property type="match status" value="1"/>
</dbReference>